<evidence type="ECO:0000256" key="5">
    <source>
        <dbReference type="SAM" id="MobiDB-lite"/>
    </source>
</evidence>
<evidence type="ECO:0000256" key="1">
    <source>
        <dbReference type="ARBA" id="ARBA00001974"/>
    </source>
</evidence>
<keyword evidence="8" id="KW-1185">Reference proteome</keyword>
<dbReference type="PANTHER" id="PTHR42934:SF1">
    <property type="entry name" value="GLYCOLATE OXIDASE SUBUNIT GLCD"/>
    <property type="match status" value="1"/>
</dbReference>
<dbReference type="SUPFAM" id="SSF55103">
    <property type="entry name" value="FAD-linked oxidases, C-terminal domain"/>
    <property type="match status" value="1"/>
</dbReference>
<keyword evidence="3" id="KW-0274">FAD</keyword>
<comment type="cofactor">
    <cofactor evidence="1">
        <name>FAD</name>
        <dbReference type="ChEBI" id="CHEBI:57692"/>
    </cofactor>
</comment>
<evidence type="ECO:0000256" key="3">
    <source>
        <dbReference type="ARBA" id="ARBA00022827"/>
    </source>
</evidence>
<dbReference type="GO" id="GO:0016491">
    <property type="term" value="F:oxidoreductase activity"/>
    <property type="evidence" value="ECO:0007669"/>
    <property type="project" value="UniProtKB-KW"/>
</dbReference>
<name>A0A1E3H6E1_9HYPH</name>
<reference evidence="7 8" key="1">
    <citation type="submission" date="2016-07" db="EMBL/GenBank/DDBJ databases">
        <title>Draft Genome Sequence of Methylobrevis pamukkalensis PK2.</title>
        <authorList>
            <person name="Vasilenko O.V."/>
            <person name="Doronina N.V."/>
            <person name="Shmareva M.N."/>
            <person name="Tarlachkov S.V."/>
            <person name="Mustakhimov I."/>
            <person name="Trotsenko Y.A."/>
        </authorList>
    </citation>
    <scope>NUCLEOTIDE SEQUENCE [LARGE SCALE GENOMIC DNA]</scope>
    <source>
        <strain evidence="7 8">PK2</strain>
    </source>
</reference>
<dbReference type="InterPro" id="IPR016171">
    <property type="entry name" value="Vanillyl_alc_oxidase_C-sub2"/>
</dbReference>
<dbReference type="Proteomes" id="UP000094622">
    <property type="component" value="Unassembled WGS sequence"/>
</dbReference>
<organism evidence="7 8">
    <name type="scientific">Methylobrevis pamukkalensis</name>
    <dbReference type="NCBI Taxonomy" id="1439726"/>
    <lineage>
        <taxon>Bacteria</taxon>
        <taxon>Pseudomonadati</taxon>
        <taxon>Pseudomonadota</taxon>
        <taxon>Alphaproteobacteria</taxon>
        <taxon>Hyphomicrobiales</taxon>
        <taxon>Pleomorphomonadaceae</taxon>
        <taxon>Methylobrevis</taxon>
    </lineage>
</organism>
<dbReference type="Gene3D" id="3.30.465.10">
    <property type="match status" value="1"/>
</dbReference>
<dbReference type="Gene3D" id="1.10.45.10">
    <property type="entry name" value="Vanillyl-alcohol Oxidase, Chain A, domain 4"/>
    <property type="match status" value="1"/>
</dbReference>
<dbReference type="PROSITE" id="PS51387">
    <property type="entry name" value="FAD_PCMH"/>
    <property type="match status" value="1"/>
</dbReference>
<dbReference type="EMBL" id="MCRJ01000015">
    <property type="protein sequence ID" value="ODN71705.1"/>
    <property type="molecule type" value="Genomic_DNA"/>
</dbReference>
<dbReference type="PANTHER" id="PTHR42934">
    <property type="entry name" value="GLYCOLATE OXIDASE SUBUNIT GLCD"/>
    <property type="match status" value="1"/>
</dbReference>
<evidence type="ECO:0000256" key="2">
    <source>
        <dbReference type="ARBA" id="ARBA00022630"/>
    </source>
</evidence>
<comment type="caution">
    <text evidence="7">The sequence shown here is derived from an EMBL/GenBank/DDBJ whole genome shotgun (WGS) entry which is preliminary data.</text>
</comment>
<dbReference type="Pfam" id="PF01565">
    <property type="entry name" value="FAD_binding_4"/>
    <property type="match status" value="1"/>
</dbReference>
<dbReference type="InterPro" id="IPR004113">
    <property type="entry name" value="FAD-bd_oxidored_4_C"/>
</dbReference>
<dbReference type="InterPro" id="IPR016169">
    <property type="entry name" value="FAD-bd_PCMH_sub2"/>
</dbReference>
<accession>A0A1E3H6E1</accession>
<dbReference type="InterPro" id="IPR051914">
    <property type="entry name" value="FAD-linked_OxidoTrans_Type4"/>
</dbReference>
<sequence>MIPRFFRGGKNCRQIVANSKVDETGRRTRGRKSHVRAQDAGAGSADHARRASIAAALRRILPGEGVLDGDIALRPYESDGLTAYRQPPLLVVLPETTAEVAAILKYCHGEGIKVVPRGAGTSLSGGALPLADGVLMSMMKFNRILDVDFPNRCAVVQPGVTNLGITRAVEHAGFYYAPDPSSQIACSIGGNVAENSGGVHCLKYGLTTNNVLGLEMVLMTGEVIRLGGRHLDAEGYDLLGLVVGSEGLLGVVTEVTVRLLRSPETARALLVGFASSEEAGQTVADVVAAGIIPGGMEMMDRPAIAAAEDFVHVGYPRDAEALLIVELDGPPVEVDHLIGEVEAIALRNGATSLKISGSDAERMAFWAGRKAAFPAVGRISPDYYCMDGTIPRKALPQVLAGMRELSVKYGLSCANVFHAGDGNLHPLILYDANKPGELQAAEDFGSDILRLCVKVGGVLTGEHGVGVEKRDLMHEMFDDVDLAHQMRVKCAFDDGHLLNPGKVFPQLRRCAELGRMHIHRGNLPFPELPRF</sequence>
<evidence type="ECO:0000313" key="8">
    <source>
        <dbReference type="Proteomes" id="UP000094622"/>
    </source>
</evidence>
<dbReference type="Gene3D" id="3.30.70.2740">
    <property type="match status" value="1"/>
</dbReference>
<dbReference type="OrthoDB" id="9811557at2"/>
<dbReference type="EC" id="1.-.-.-" evidence="7"/>
<dbReference type="PATRIC" id="fig|1439726.3.peg.990"/>
<dbReference type="InterPro" id="IPR036318">
    <property type="entry name" value="FAD-bd_PCMH-like_sf"/>
</dbReference>
<feature type="domain" description="FAD-binding PCMH-type" evidence="6">
    <location>
        <begin position="84"/>
        <end position="262"/>
    </location>
</feature>
<dbReference type="InterPro" id="IPR016164">
    <property type="entry name" value="FAD-linked_Oxase-like_C"/>
</dbReference>
<dbReference type="InterPro" id="IPR016166">
    <property type="entry name" value="FAD-bd_PCMH"/>
</dbReference>
<dbReference type="SUPFAM" id="SSF56176">
    <property type="entry name" value="FAD-binding/transporter-associated domain-like"/>
    <property type="match status" value="1"/>
</dbReference>
<dbReference type="Pfam" id="PF02913">
    <property type="entry name" value="FAD-oxidase_C"/>
    <property type="match status" value="1"/>
</dbReference>
<gene>
    <name evidence="7" type="ORF">A6302_00949</name>
</gene>
<evidence type="ECO:0000256" key="4">
    <source>
        <dbReference type="ARBA" id="ARBA00023002"/>
    </source>
</evidence>
<dbReference type="InterPro" id="IPR006094">
    <property type="entry name" value="Oxid_FAD_bind_N"/>
</dbReference>
<protein>
    <submittedName>
        <fullName evidence="7">Putative FAD-linked oxidoreductase</fullName>
        <ecNumber evidence="7">1.-.-.-</ecNumber>
    </submittedName>
</protein>
<keyword evidence="4 7" id="KW-0560">Oxidoreductase</keyword>
<feature type="region of interest" description="Disordered" evidence="5">
    <location>
        <begin position="22"/>
        <end position="44"/>
    </location>
</feature>
<dbReference type="AlphaFoldDB" id="A0A1E3H6E1"/>
<evidence type="ECO:0000259" key="6">
    <source>
        <dbReference type="PROSITE" id="PS51387"/>
    </source>
</evidence>
<keyword evidence="2" id="KW-0285">Flavoprotein</keyword>
<proteinExistence type="predicted"/>
<evidence type="ECO:0000313" key="7">
    <source>
        <dbReference type="EMBL" id="ODN71705.1"/>
    </source>
</evidence>
<dbReference type="GO" id="GO:0071949">
    <property type="term" value="F:FAD binding"/>
    <property type="evidence" value="ECO:0007669"/>
    <property type="project" value="InterPro"/>
</dbReference>